<sequence length="235" mass="26571">MRIVDVHNHILPGLDHGAKTVRDSIKMATQAVKDGVDIIIATPQSSRQNGCNYEQVKLAVDIFQQELNRYEIPLVILPGQELKYDMAWFASNLEQALEKSRQYWLIDIGTKEIPTGIEGVVFQLTINKQLPVVSHPELNATFQKHPRLLEEYILRGMLAQVEAGSFLGKNGRKAKKLAWAMLEKDQIFVIASGAHDHIKKKNNLVEAYDRIQKKLGTETVQMLQKNAAYLADTIQ</sequence>
<protein>
    <recommendedName>
        <fullName evidence="5">Tyrosine-protein phosphatase</fullName>
        <ecNumber evidence="5">3.1.3.48</ecNumber>
    </recommendedName>
</protein>
<evidence type="ECO:0000313" key="6">
    <source>
        <dbReference type="EMBL" id="MBA3925610.1"/>
    </source>
</evidence>
<dbReference type="Pfam" id="PF19567">
    <property type="entry name" value="CpsB_CapC"/>
    <property type="match status" value="1"/>
</dbReference>
<dbReference type="Gene3D" id="3.20.20.140">
    <property type="entry name" value="Metal-dependent hydrolases"/>
    <property type="match status" value="1"/>
</dbReference>
<dbReference type="GO" id="GO:0004725">
    <property type="term" value="F:protein tyrosine phosphatase activity"/>
    <property type="evidence" value="ECO:0007669"/>
    <property type="project" value="UniProtKB-UniRule"/>
</dbReference>
<dbReference type="EC" id="3.1.3.48" evidence="5"/>
<dbReference type="RefSeq" id="WP_181675830.1">
    <property type="nucleotide sequence ID" value="NZ_JABJVM010000003.1"/>
</dbReference>
<dbReference type="InterPro" id="IPR016667">
    <property type="entry name" value="Caps_polysacc_synth_CpsB/CapC"/>
</dbReference>
<evidence type="ECO:0000256" key="1">
    <source>
        <dbReference type="ARBA" id="ARBA00005750"/>
    </source>
</evidence>
<dbReference type="PANTHER" id="PTHR39181">
    <property type="entry name" value="TYROSINE-PROTEIN PHOSPHATASE YWQE"/>
    <property type="match status" value="1"/>
</dbReference>
<dbReference type="GO" id="GO:0030145">
    <property type="term" value="F:manganese ion binding"/>
    <property type="evidence" value="ECO:0007669"/>
    <property type="project" value="UniProtKB-UniRule"/>
</dbReference>
<keyword evidence="7" id="KW-1185">Reference proteome</keyword>
<dbReference type="EMBL" id="JABJVM010000003">
    <property type="protein sequence ID" value="MBA3925610.1"/>
    <property type="molecule type" value="Genomic_DNA"/>
</dbReference>
<gene>
    <name evidence="6" type="ORF">HPK16_04565</name>
</gene>
<evidence type="ECO:0000256" key="5">
    <source>
        <dbReference type="PIRNR" id="PIRNR016557"/>
    </source>
</evidence>
<accession>A0A7W1T524</accession>
<comment type="similarity">
    <text evidence="1 5">Belongs to the metallo-dependent hydrolases superfamily. CpsB/CapC family.</text>
</comment>
<proteinExistence type="inferred from homology"/>
<dbReference type="Proteomes" id="UP000548787">
    <property type="component" value="Unassembled WGS sequence"/>
</dbReference>
<dbReference type="PIRSF" id="PIRSF016557">
    <property type="entry name" value="Caps_synth_CpsB"/>
    <property type="match status" value="1"/>
</dbReference>
<organism evidence="6 7">
    <name type="scientific">Listeria rustica</name>
    <dbReference type="NCBI Taxonomy" id="2713503"/>
    <lineage>
        <taxon>Bacteria</taxon>
        <taxon>Bacillati</taxon>
        <taxon>Bacillota</taxon>
        <taxon>Bacilli</taxon>
        <taxon>Bacillales</taxon>
        <taxon>Listeriaceae</taxon>
        <taxon>Listeria</taxon>
    </lineage>
</organism>
<dbReference type="AlphaFoldDB" id="A0A7W1T524"/>
<keyword evidence="2 5" id="KW-0378">Hydrolase</keyword>
<dbReference type="PANTHER" id="PTHR39181:SF1">
    <property type="entry name" value="TYROSINE-PROTEIN PHOSPHATASE YWQE"/>
    <property type="match status" value="1"/>
</dbReference>
<reference evidence="6 7" key="1">
    <citation type="submission" date="2020-08" db="EMBL/GenBank/DDBJ databases">
        <title>Listeria ohnekaius sp. nov. and Listeria portnoyii sp. nov. isolated from non-agricultural and natural environments.</title>
        <authorList>
            <person name="Weller D."/>
            <person name="Belias A.M."/>
            <person name="Liao J."/>
            <person name="Guo S."/>
            <person name="Orsi R.H."/>
            <person name="Wiedmann M."/>
        </authorList>
    </citation>
    <scope>NUCLEOTIDE SEQUENCE [LARGE SCALE GENOMIC DNA]</scope>
    <source>
        <strain evidence="6 7">FSL W9-0585</strain>
    </source>
</reference>
<evidence type="ECO:0000256" key="2">
    <source>
        <dbReference type="ARBA" id="ARBA00022801"/>
    </source>
</evidence>
<evidence type="ECO:0000313" key="7">
    <source>
        <dbReference type="Proteomes" id="UP000548787"/>
    </source>
</evidence>
<comment type="catalytic activity">
    <reaction evidence="4 5">
        <text>O-phospho-L-tyrosyl-[protein] + H2O = L-tyrosyl-[protein] + phosphate</text>
        <dbReference type="Rhea" id="RHEA:10684"/>
        <dbReference type="Rhea" id="RHEA-COMP:10136"/>
        <dbReference type="Rhea" id="RHEA-COMP:20101"/>
        <dbReference type="ChEBI" id="CHEBI:15377"/>
        <dbReference type="ChEBI" id="CHEBI:43474"/>
        <dbReference type="ChEBI" id="CHEBI:46858"/>
        <dbReference type="ChEBI" id="CHEBI:61978"/>
        <dbReference type="EC" id="3.1.3.48"/>
    </reaction>
</comment>
<evidence type="ECO:0000256" key="4">
    <source>
        <dbReference type="ARBA" id="ARBA00051722"/>
    </source>
</evidence>
<evidence type="ECO:0000256" key="3">
    <source>
        <dbReference type="ARBA" id="ARBA00022912"/>
    </source>
</evidence>
<name>A0A7W1T524_9LIST</name>
<keyword evidence="3 5" id="KW-0904">Protein phosphatase</keyword>
<comment type="caution">
    <text evidence="6">The sequence shown here is derived from an EMBL/GenBank/DDBJ whole genome shotgun (WGS) entry which is preliminary data.</text>
</comment>